<keyword evidence="3" id="KW-0732">Signal</keyword>
<gene>
    <name evidence="4" type="primary">preproENF</name>
</gene>
<evidence type="ECO:0000256" key="2">
    <source>
        <dbReference type="SAM" id="MobiDB-lite"/>
    </source>
</evidence>
<protein>
    <submittedName>
        <fullName evidence="4">Precursor of insect cytokine ENF peptide</fullName>
    </submittedName>
</protein>
<feature type="compositionally biased region" description="Basic and acidic residues" evidence="2">
    <location>
        <begin position="51"/>
        <end position="60"/>
    </location>
</feature>
<comment type="similarity">
    <text evidence="1">Belongs to the GBP/PSP1/paralytic peptide family.</text>
</comment>
<feature type="region of interest" description="Disordered" evidence="2">
    <location>
        <begin position="51"/>
        <end position="72"/>
    </location>
</feature>
<reference evidence="4" key="1">
    <citation type="journal article" date="2010" name="J. Biol. Chem.">
        <title>A eukaryotic (insect) tricistronic mRNA encodes three proteins selected by context-dependent scanning.</title>
        <authorList>
            <person name="Kanamori Y."/>
            <person name="Hayakawa Y."/>
            <person name="Matsumoto H."/>
            <person name="Yasukochi Y."/>
            <person name="Shimura S."/>
            <person name="Nakahara Y."/>
            <person name="Kiuchi M."/>
            <person name="Kamimura M."/>
        </authorList>
    </citation>
    <scope>NUCLEOTIDE SEQUENCE</scope>
    <source>
        <tissue evidence="4">Head</tissue>
    </source>
</reference>
<sequence length="125" mass="13743">MKASILILFFVLSIACYPSASGQLHNFFEHVHDTFHKAGEDVRIFFKLDRRQDKASDTKSTETAQVVATSQSTETPKITTVAPITTTKAFDKVETTTKEGRENFAGGCATGFMRTADGRCKPTFG</sequence>
<evidence type="ECO:0000256" key="1">
    <source>
        <dbReference type="ARBA" id="ARBA00010601"/>
    </source>
</evidence>
<evidence type="ECO:0000256" key="3">
    <source>
        <dbReference type="SAM" id="SignalP"/>
    </source>
</evidence>
<dbReference type="EMBL" id="AB511034">
    <property type="protein sequence ID" value="BAJ21206.1"/>
    <property type="molecule type" value="mRNA"/>
</dbReference>
<feature type="chain" id="PRO_5003144846" evidence="3">
    <location>
        <begin position="23"/>
        <end position="125"/>
    </location>
</feature>
<dbReference type="AlphaFoldDB" id="E1CEG5"/>
<dbReference type="InterPro" id="IPR003463">
    <property type="entry name" value="GBP_PSP"/>
</dbReference>
<accession>E1CEG5</accession>
<feature type="compositionally biased region" description="Polar residues" evidence="2">
    <location>
        <begin position="61"/>
        <end position="72"/>
    </location>
</feature>
<feature type="signal peptide" evidence="3">
    <location>
        <begin position="1"/>
        <end position="22"/>
    </location>
</feature>
<name>E1CEG5_9NEOP</name>
<organism evidence="4">
    <name type="scientific">Neogurelca himachala sangaica</name>
    <dbReference type="NCBI Taxonomy" id="656750"/>
    <lineage>
        <taxon>Eukaryota</taxon>
        <taxon>Metazoa</taxon>
        <taxon>Ecdysozoa</taxon>
        <taxon>Arthropoda</taxon>
        <taxon>Hexapoda</taxon>
        <taxon>Insecta</taxon>
        <taxon>Pterygota</taxon>
        <taxon>Neoptera</taxon>
        <taxon>Endopterygota</taxon>
        <taxon>Lepidoptera</taxon>
        <taxon>Glossata</taxon>
        <taxon>Ditrysia</taxon>
        <taxon>Bombycoidea</taxon>
        <taxon>Sphingidae</taxon>
        <taxon>Macroglossinae</taxon>
        <taxon>Macroglossini</taxon>
        <taxon>Neogurelca</taxon>
    </lineage>
</organism>
<dbReference type="Pfam" id="PF02425">
    <property type="entry name" value="GBP_PSP"/>
    <property type="match status" value="1"/>
</dbReference>
<proteinExistence type="evidence at transcript level"/>
<dbReference type="PROSITE" id="PS51257">
    <property type="entry name" value="PROKAR_LIPOPROTEIN"/>
    <property type="match status" value="1"/>
</dbReference>
<evidence type="ECO:0000313" key="4">
    <source>
        <dbReference type="EMBL" id="BAJ21206.1"/>
    </source>
</evidence>